<dbReference type="EMBL" id="AZCU01000028">
    <property type="protein sequence ID" value="KRK22065.1"/>
    <property type="molecule type" value="Genomic_DNA"/>
</dbReference>
<protein>
    <recommendedName>
        <fullName evidence="5">Protein NO VEIN C-terminal domain-containing protein</fullName>
    </recommendedName>
</protein>
<dbReference type="Gene3D" id="3.30.920.90">
    <property type="match status" value="1"/>
</dbReference>
<feature type="domain" description="Type IV methyl-directed restriction enzyme EcoKMcrB subunit DNA-binding" evidence="1">
    <location>
        <begin position="33"/>
        <end position="204"/>
    </location>
</feature>
<evidence type="ECO:0000313" key="3">
    <source>
        <dbReference type="EMBL" id="KRK22065.1"/>
    </source>
</evidence>
<proteinExistence type="predicted"/>
<dbReference type="InterPro" id="IPR021961">
    <property type="entry name" value="McrB_DNA-bd"/>
</dbReference>
<sequence length="409" mass="46695">MVRMSHMNLKQLLEYITRNYPRRDMVNFKTIKFGGNEPTQRLLNNGLKGLSDEKELLVDGFTSNGSAGSGKWATVPWIALFDTNISTSAKKGFYVVYLFRPDLKYIYLSLNQGWSSYKDKYGQKDGLKNLVKVAKYWQGNLFSMTDNMSIRDIDLQSTQYQGTSLPIGYEKANILSIKYKSDAIPENKQLVEDLVSMRVVLTELEKKLFSPDNLDYSISYILRAASLGEGESNYNIQKRIQEITTNIANVQQVVAPKVGLPKSSAAVKVGRTNYEVRERNNSKVGYLGEILVYKLEKKRLEQANKLELSEKVEQVSQNQGDGLGYDILSYTDAGEPIYIEVKTTKGDIDTPFYLSQNELNASVKYGDRYRLYRIYNIMDNYKFYVVSGDLTDKLDLSAQSYRAMPRNEE</sequence>
<comment type="caution">
    <text evidence="3">The sequence shown here is derived from an EMBL/GenBank/DDBJ whole genome shotgun (WGS) entry which is preliminary data.</text>
</comment>
<gene>
    <name evidence="3" type="ORF">FD24_GL001994</name>
</gene>
<evidence type="ECO:0000313" key="4">
    <source>
        <dbReference type="Proteomes" id="UP000051020"/>
    </source>
</evidence>
<dbReference type="Proteomes" id="UP000051020">
    <property type="component" value="Unassembled WGS sequence"/>
</dbReference>
<evidence type="ECO:0000259" key="1">
    <source>
        <dbReference type="Pfam" id="PF12102"/>
    </source>
</evidence>
<dbReference type="Pfam" id="PF13020">
    <property type="entry name" value="NOV_C"/>
    <property type="match status" value="1"/>
</dbReference>
<reference evidence="3 4" key="1">
    <citation type="journal article" date="2015" name="Genome Announc.">
        <title>Expanding the biotechnology potential of lactobacilli through comparative genomics of 213 strains and associated genera.</title>
        <authorList>
            <person name="Sun Z."/>
            <person name="Harris H.M."/>
            <person name="McCann A."/>
            <person name="Guo C."/>
            <person name="Argimon S."/>
            <person name="Zhang W."/>
            <person name="Yang X."/>
            <person name="Jeffery I.B."/>
            <person name="Cooney J.C."/>
            <person name="Kagawa T.F."/>
            <person name="Liu W."/>
            <person name="Song Y."/>
            <person name="Salvetti E."/>
            <person name="Wrobel A."/>
            <person name="Rasinkangas P."/>
            <person name="Parkhill J."/>
            <person name="Rea M.C."/>
            <person name="O'Sullivan O."/>
            <person name="Ritari J."/>
            <person name="Douillard F.P."/>
            <person name="Paul Ross R."/>
            <person name="Yang R."/>
            <person name="Briner A.E."/>
            <person name="Felis G.E."/>
            <person name="de Vos W.M."/>
            <person name="Barrangou R."/>
            <person name="Klaenhammer T.R."/>
            <person name="Caufield P.W."/>
            <person name="Cui Y."/>
            <person name="Zhang H."/>
            <person name="O'Toole P.W."/>
        </authorList>
    </citation>
    <scope>NUCLEOTIDE SEQUENCE [LARGE SCALE GENOMIC DNA]</scope>
    <source>
        <strain evidence="3 4">DSM 20314</strain>
    </source>
</reference>
<dbReference type="AlphaFoldDB" id="A0A837R5Z7"/>
<dbReference type="InterPro" id="IPR024975">
    <property type="entry name" value="NOV_C"/>
</dbReference>
<dbReference type="Pfam" id="PF12102">
    <property type="entry name" value="MrcB_N"/>
    <property type="match status" value="1"/>
</dbReference>
<evidence type="ECO:0000259" key="2">
    <source>
        <dbReference type="Pfam" id="PF13020"/>
    </source>
</evidence>
<name>A0A837R5Z7_LACPE</name>
<feature type="domain" description="Protein NO VEIN C-terminal" evidence="2">
    <location>
        <begin position="289"/>
        <end position="385"/>
    </location>
</feature>
<evidence type="ECO:0008006" key="5">
    <source>
        <dbReference type="Google" id="ProtNLM"/>
    </source>
</evidence>
<accession>A0A837R5Z7</accession>
<organism evidence="3 4">
    <name type="scientific">Lactiplantibacillus pentosus DSM 20314</name>
    <dbReference type="NCBI Taxonomy" id="1423791"/>
    <lineage>
        <taxon>Bacteria</taxon>
        <taxon>Bacillati</taxon>
        <taxon>Bacillota</taxon>
        <taxon>Bacilli</taxon>
        <taxon>Lactobacillales</taxon>
        <taxon>Lactobacillaceae</taxon>
        <taxon>Lactiplantibacillus</taxon>
    </lineage>
</organism>